<evidence type="ECO:0000256" key="1">
    <source>
        <dbReference type="SAM" id="MobiDB-lite"/>
    </source>
</evidence>
<gene>
    <name evidence="3" type="primary">LOC26534150</name>
</gene>
<feature type="region of interest" description="Disordered" evidence="1">
    <location>
        <begin position="1"/>
        <end position="21"/>
    </location>
</feature>
<protein>
    <submittedName>
        <fullName evidence="3">Uncharacterized protein</fullName>
    </submittedName>
</protein>
<dbReference type="RefSeq" id="XP_033235596.1">
    <property type="nucleotide sequence ID" value="XM_033379705.1"/>
</dbReference>
<feature type="region of interest" description="Disordered" evidence="1">
    <location>
        <begin position="92"/>
        <end position="128"/>
    </location>
</feature>
<accession>A0A6I8VWY8</accession>
<sequence length="128" mass="14025">MTRSPLVQPQQIDTSGGQEYHLPADTDMPIIVYHGISILILKSGLSATSGTYTAESNVGLRDAPTYVPYALPQTESYAVSPLQTESYQSIPARNTRIPAGQRRRDRGQVTAENPLQDPHITGHRHLST</sequence>
<reference evidence="3" key="1">
    <citation type="submission" date="2025-08" db="UniProtKB">
        <authorList>
            <consortium name="RefSeq"/>
        </authorList>
    </citation>
    <scope>IDENTIFICATION</scope>
    <source>
        <strain evidence="3">MV-25-SWS-2005</strain>
        <tissue evidence="3">Whole body</tissue>
    </source>
</reference>
<keyword evidence="2" id="KW-1185">Reference proteome</keyword>
<organism evidence="2 3">
    <name type="scientific">Drosophila pseudoobscura pseudoobscura</name>
    <name type="common">Fruit fly</name>
    <dbReference type="NCBI Taxonomy" id="46245"/>
    <lineage>
        <taxon>Eukaryota</taxon>
        <taxon>Metazoa</taxon>
        <taxon>Ecdysozoa</taxon>
        <taxon>Arthropoda</taxon>
        <taxon>Hexapoda</taxon>
        <taxon>Insecta</taxon>
        <taxon>Pterygota</taxon>
        <taxon>Neoptera</taxon>
        <taxon>Endopterygota</taxon>
        <taxon>Diptera</taxon>
        <taxon>Brachycera</taxon>
        <taxon>Muscomorpha</taxon>
        <taxon>Ephydroidea</taxon>
        <taxon>Drosophilidae</taxon>
        <taxon>Drosophila</taxon>
        <taxon>Sophophora</taxon>
    </lineage>
</organism>
<evidence type="ECO:0000313" key="2">
    <source>
        <dbReference type="Proteomes" id="UP000001819"/>
    </source>
</evidence>
<evidence type="ECO:0000313" key="3">
    <source>
        <dbReference type="RefSeq" id="XP_033235596.1"/>
    </source>
</evidence>
<feature type="compositionally biased region" description="Polar residues" evidence="1">
    <location>
        <begin position="1"/>
        <end position="17"/>
    </location>
</feature>
<proteinExistence type="predicted"/>
<dbReference type="InParanoid" id="A0A6I8VWY8"/>
<dbReference type="Proteomes" id="UP000001819">
    <property type="component" value="Chromosome 4"/>
</dbReference>
<dbReference type="KEGG" id="dpo:26534150"/>
<dbReference type="AlphaFoldDB" id="A0A6I8VWY8"/>
<name>A0A6I8VWY8_DROPS</name>